<dbReference type="AlphaFoldDB" id="A0A2J6PDI2"/>
<dbReference type="Proteomes" id="UP000235672">
    <property type="component" value="Unassembled WGS sequence"/>
</dbReference>
<dbReference type="EMBL" id="KZ613571">
    <property type="protein sequence ID" value="PMD12039.1"/>
    <property type="molecule type" value="Genomic_DNA"/>
</dbReference>
<reference evidence="1 2" key="1">
    <citation type="submission" date="2016-05" db="EMBL/GenBank/DDBJ databases">
        <title>A degradative enzymes factory behind the ericoid mycorrhizal symbiosis.</title>
        <authorList>
            <consortium name="DOE Joint Genome Institute"/>
            <person name="Martino E."/>
            <person name="Morin E."/>
            <person name="Grelet G."/>
            <person name="Kuo A."/>
            <person name="Kohler A."/>
            <person name="Daghino S."/>
            <person name="Barry K."/>
            <person name="Choi C."/>
            <person name="Cichocki N."/>
            <person name="Clum A."/>
            <person name="Copeland A."/>
            <person name="Hainaut M."/>
            <person name="Haridas S."/>
            <person name="Labutti K."/>
            <person name="Lindquist E."/>
            <person name="Lipzen A."/>
            <person name="Khouja H.-R."/>
            <person name="Murat C."/>
            <person name="Ohm R."/>
            <person name="Olson A."/>
            <person name="Spatafora J."/>
            <person name="Veneault-Fourrey C."/>
            <person name="Henrissat B."/>
            <person name="Grigoriev I."/>
            <person name="Martin F."/>
            <person name="Perotto S."/>
        </authorList>
    </citation>
    <scope>NUCLEOTIDE SEQUENCE [LARGE SCALE GENOMIC DNA]</scope>
    <source>
        <strain evidence="1 2">UAMH 7357</strain>
    </source>
</reference>
<name>A0A2J6PDI2_9HELO</name>
<protein>
    <submittedName>
        <fullName evidence="1">Uncharacterized protein</fullName>
    </submittedName>
</protein>
<proteinExistence type="predicted"/>
<accession>A0A2J6PDI2</accession>
<sequence>MALPPTSKAPAARSTVVVSKDLFCSTIWVLERILIVKFVLGDKNGLPFPFPDALPCPSAFKGKEISAPDLVAMVEREPAQNPSACFNWEFKAKNTFFGLLGWFNFADGKELLCRNTVVKGQKGRKASHQLPRGTPDPIFDSPKTAYSFKRQYYYWNYL</sequence>
<gene>
    <name evidence="1" type="ORF">NA56DRAFT_666692</name>
</gene>
<organism evidence="1 2">
    <name type="scientific">Hyaloscypha hepaticicola</name>
    <dbReference type="NCBI Taxonomy" id="2082293"/>
    <lineage>
        <taxon>Eukaryota</taxon>
        <taxon>Fungi</taxon>
        <taxon>Dikarya</taxon>
        <taxon>Ascomycota</taxon>
        <taxon>Pezizomycotina</taxon>
        <taxon>Leotiomycetes</taxon>
        <taxon>Helotiales</taxon>
        <taxon>Hyaloscyphaceae</taxon>
        <taxon>Hyaloscypha</taxon>
    </lineage>
</organism>
<keyword evidence="2" id="KW-1185">Reference proteome</keyword>
<evidence type="ECO:0000313" key="2">
    <source>
        <dbReference type="Proteomes" id="UP000235672"/>
    </source>
</evidence>
<evidence type="ECO:0000313" key="1">
    <source>
        <dbReference type="EMBL" id="PMD12039.1"/>
    </source>
</evidence>